<evidence type="ECO:0000313" key="3">
    <source>
        <dbReference type="Proteomes" id="UP000030765"/>
    </source>
</evidence>
<evidence type="ECO:0000313" key="1">
    <source>
        <dbReference type="EMBL" id="KFB53370.1"/>
    </source>
</evidence>
<name>A0A084WT26_ANOSI</name>
<reference evidence="2" key="2">
    <citation type="submission" date="2020-05" db="UniProtKB">
        <authorList>
            <consortium name="EnsemblMetazoa"/>
        </authorList>
    </citation>
    <scope>IDENTIFICATION</scope>
</reference>
<dbReference type="EMBL" id="ATLV01026812">
    <property type="status" value="NOT_ANNOTATED_CDS"/>
    <property type="molecule type" value="Genomic_DNA"/>
</dbReference>
<organism evidence="1">
    <name type="scientific">Anopheles sinensis</name>
    <name type="common">Mosquito</name>
    <dbReference type="NCBI Taxonomy" id="74873"/>
    <lineage>
        <taxon>Eukaryota</taxon>
        <taxon>Metazoa</taxon>
        <taxon>Ecdysozoa</taxon>
        <taxon>Arthropoda</taxon>
        <taxon>Hexapoda</taxon>
        <taxon>Insecta</taxon>
        <taxon>Pterygota</taxon>
        <taxon>Neoptera</taxon>
        <taxon>Endopterygota</taxon>
        <taxon>Diptera</taxon>
        <taxon>Nematocera</taxon>
        <taxon>Culicoidea</taxon>
        <taxon>Culicidae</taxon>
        <taxon>Anophelinae</taxon>
        <taxon>Anopheles</taxon>
    </lineage>
</organism>
<reference evidence="1 3" key="1">
    <citation type="journal article" date="2014" name="BMC Genomics">
        <title>Genome sequence of Anopheles sinensis provides insight into genetics basis of mosquito competence for malaria parasites.</title>
        <authorList>
            <person name="Zhou D."/>
            <person name="Zhang D."/>
            <person name="Ding G."/>
            <person name="Shi L."/>
            <person name="Hou Q."/>
            <person name="Ye Y."/>
            <person name="Xu Y."/>
            <person name="Zhou H."/>
            <person name="Xiong C."/>
            <person name="Li S."/>
            <person name="Yu J."/>
            <person name="Hong S."/>
            <person name="Yu X."/>
            <person name="Zou P."/>
            <person name="Chen C."/>
            <person name="Chang X."/>
            <person name="Wang W."/>
            <person name="Lv Y."/>
            <person name="Sun Y."/>
            <person name="Ma L."/>
            <person name="Shen B."/>
            <person name="Zhu C."/>
        </authorList>
    </citation>
    <scope>NUCLEOTIDE SEQUENCE [LARGE SCALE GENOMIC DNA]</scope>
</reference>
<protein>
    <submittedName>
        <fullName evidence="1">AGAP003372-PA-like protein</fullName>
    </submittedName>
</protein>
<dbReference type="EnsemblMetazoa" id="ASIC021682-RA">
    <property type="protein sequence ID" value="ASIC021682-PA"/>
    <property type="gene ID" value="ASIC021682"/>
</dbReference>
<gene>
    <name evidence="1" type="ORF">ZHAS_00021682</name>
</gene>
<dbReference type="OrthoDB" id="40579at2759"/>
<accession>A0A084WT26</accession>
<dbReference type="EMBL" id="KE525419">
    <property type="protein sequence ID" value="KFB53370.1"/>
    <property type="molecule type" value="Genomic_DNA"/>
</dbReference>
<dbReference type="AlphaFoldDB" id="A0A084WT26"/>
<dbReference type="Proteomes" id="UP000030765">
    <property type="component" value="Unassembled WGS sequence"/>
</dbReference>
<dbReference type="VEuPathDB" id="VectorBase:ASIC021682"/>
<keyword evidence="3" id="KW-1185">Reference proteome</keyword>
<evidence type="ECO:0000313" key="2">
    <source>
        <dbReference type="EnsemblMetazoa" id="ASIC021682-PA"/>
    </source>
</evidence>
<sequence>MSSSSSSFRKVTHCIFDMDGLLLGEYGTVMDTSFLHHKADPLRLAFIFLKPAPYDNVLSSRIGSVF</sequence>
<proteinExistence type="predicted"/>